<dbReference type="InterPro" id="IPR004780">
    <property type="entry name" value="SRP"/>
</dbReference>
<dbReference type="GO" id="GO:0005525">
    <property type="term" value="F:GTP binding"/>
    <property type="evidence" value="ECO:0007669"/>
    <property type="project" value="UniProtKB-UniRule"/>
</dbReference>
<keyword evidence="6 10" id="KW-0342">GTP-binding</keyword>
<dbReference type="InterPro" id="IPR042101">
    <property type="entry name" value="SRP54_N_sf"/>
</dbReference>
<dbReference type="Pfam" id="PF02881">
    <property type="entry name" value="SRP54_N"/>
    <property type="match status" value="1"/>
</dbReference>
<evidence type="ECO:0000256" key="4">
    <source>
        <dbReference type="ARBA" id="ARBA00022801"/>
    </source>
</evidence>
<comment type="caution">
    <text evidence="13">The sequence shown here is derived from an EMBL/GenBank/DDBJ whole genome shotgun (WGS) entry which is preliminary data.</text>
</comment>
<dbReference type="Gene3D" id="3.40.50.300">
    <property type="entry name" value="P-loop containing nucleotide triphosphate hydrolases"/>
    <property type="match status" value="1"/>
</dbReference>
<dbReference type="PANTHER" id="PTHR11564">
    <property type="entry name" value="SIGNAL RECOGNITION PARTICLE 54K PROTEIN SRP54"/>
    <property type="match status" value="1"/>
</dbReference>
<dbReference type="InterPro" id="IPR003593">
    <property type="entry name" value="AAA+_ATPase"/>
</dbReference>
<dbReference type="GO" id="GO:0006614">
    <property type="term" value="P:SRP-dependent cotranslational protein targeting to membrane"/>
    <property type="evidence" value="ECO:0007669"/>
    <property type="project" value="InterPro"/>
</dbReference>
<dbReference type="EC" id="3.6.5.4" evidence="10"/>
<dbReference type="InterPro" id="IPR036225">
    <property type="entry name" value="SRP/SRP_N"/>
</dbReference>
<name>A0A7W9W609_ARMRO</name>
<evidence type="ECO:0000256" key="7">
    <source>
        <dbReference type="ARBA" id="ARBA00023135"/>
    </source>
</evidence>
<dbReference type="SMART" id="SM00382">
    <property type="entry name" value="AAA"/>
    <property type="match status" value="1"/>
</dbReference>
<proteinExistence type="inferred from homology"/>
<dbReference type="SMART" id="SM00962">
    <property type="entry name" value="SRP54"/>
    <property type="match status" value="1"/>
</dbReference>
<keyword evidence="2 10" id="KW-0963">Cytoplasm</keyword>
<dbReference type="InterPro" id="IPR036891">
    <property type="entry name" value="Signal_recog_part_SRP54_M_sf"/>
</dbReference>
<dbReference type="CDD" id="cd18539">
    <property type="entry name" value="SRP_G"/>
    <property type="match status" value="1"/>
</dbReference>
<dbReference type="SUPFAM" id="SSF47446">
    <property type="entry name" value="Signal peptide-binding domain"/>
    <property type="match status" value="1"/>
</dbReference>
<feature type="binding site" evidence="10">
    <location>
        <begin position="116"/>
        <end position="123"/>
    </location>
    <ligand>
        <name>GTP</name>
        <dbReference type="ChEBI" id="CHEBI:37565"/>
    </ligand>
</feature>
<dbReference type="PANTHER" id="PTHR11564:SF5">
    <property type="entry name" value="SIGNAL RECOGNITION PARTICLE SUBUNIT SRP54"/>
    <property type="match status" value="1"/>
</dbReference>
<sequence>MFEALAEKLQNAFAKLRGNQKLTEADVDAALREVRMALLEADVNFKVVKNFIARVKERAMGENILEGLQPAHMVIKFVHEEMIATLSGTDAEGKPLTEAIPLAMASKPPTVLMLCGLQGAGKTTLAGKLAAHLKKLGRQPLLAACDLQRPAAVKQLEVVGGQVKVPVFSQTTGKTPVQVATEAVEFAKQNRLDVVILDTAGRLHVDEALMEELQAIQAQTQPDEILLVLDAMTGQDAVNVATQFNDALSVGGFVLTKVDGDARGGAAISVRAVVGKPIKLVGIGEKMDALEVFHPERMASRILGMGDVLTLIEKAEAAVDEKQAAEMEKKLRGGKFDFEDFLSMQQQMKRLGPLEQLFKLLPGVGTQLKDVDWSVPEKEMAKVEAIIRSMTAKERRSPELINGSRRKRIATGAGVSVQEINQLLNQFEQMRRMMRAMSSGKGMPGMPPMPGMRGMGQQPGAPSKKKKDGGSSGGGRFKLPFR</sequence>
<dbReference type="AlphaFoldDB" id="A0A7W9W609"/>
<feature type="binding site" evidence="10">
    <location>
        <begin position="198"/>
        <end position="202"/>
    </location>
    <ligand>
        <name>GTP</name>
        <dbReference type="ChEBI" id="CHEBI:37565"/>
    </ligand>
</feature>
<dbReference type="Proteomes" id="UP000520814">
    <property type="component" value="Unassembled WGS sequence"/>
</dbReference>
<dbReference type="InterPro" id="IPR022941">
    <property type="entry name" value="SRP54"/>
</dbReference>
<keyword evidence="4 10" id="KW-0378">Hydrolase</keyword>
<dbReference type="InterPro" id="IPR027417">
    <property type="entry name" value="P-loop_NTPase"/>
</dbReference>
<comment type="function">
    <text evidence="10">Involved in targeting and insertion of nascent membrane proteins into the cytoplasmic membrane. Binds to the hydrophobic signal sequence of the ribosome-nascent chain (RNC) as it emerges from the ribosomes. The SRP-RNC complex is then targeted to the cytoplasmic membrane where it interacts with the SRP receptor FtsY.</text>
</comment>
<evidence type="ECO:0000256" key="9">
    <source>
        <dbReference type="ARBA" id="ARBA00048027"/>
    </source>
</evidence>
<evidence type="ECO:0000256" key="6">
    <source>
        <dbReference type="ARBA" id="ARBA00023134"/>
    </source>
</evidence>
<dbReference type="InterPro" id="IPR013822">
    <property type="entry name" value="Signal_recog_particl_SRP54_hlx"/>
</dbReference>
<feature type="region of interest" description="Disordered" evidence="11">
    <location>
        <begin position="439"/>
        <end position="482"/>
    </location>
</feature>
<evidence type="ECO:0000313" key="14">
    <source>
        <dbReference type="Proteomes" id="UP000520814"/>
    </source>
</evidence>
<evidence type="ECO:0000256" key="5">
    <source>
        <dbReference type="ARBA" id="ARBA00022884"/>
    </source>
</evidence>
<keyword evidence="5 10" id="KW-0694">RNA-binding</keyword>
<dbReference type="Gene3D" id="1.20.120.140">
    <property type="entry name" value="Signal recognition particle SRP54, nucleotide-binding domain"/>
    <property type="match status" value="1"/>
</dbReference>
<evidence type="ECO:0000256" key="11">
    <source>
        <dbReference type="SAM" id="MobiDB-lite"/>
    </source>
</evidence>
<comment type="domain">
    <text evidence="10">Composed of three domains: the N-terminal N domain, which is responsible for interactions with the ribosome, the central G domain, which binds GTP, and the C-terminal M domain, which binds the RNA and the signal sequence of the RNC.</text>
</comment>
<dbReference type="GO" id="GO:0048500">
    <property type="term" value="C:signal recognition particle"/>
    <property type="evidence" value="ECO:0007669"/>
    <property type="project" value="UniProtKB-UniRule"/>
</dbReference>
<dbReference type="InterPro" id="IPR000897">
    <property type="entry name" value="SRP54_GTPase_dom"/>
</dbReference>
<evidence type="ECO:0000313" key="13">
    <source>
        <dbReference type="EMBL" id="MBB6049097.1"/>
    </source>
</evidence>
<dbReference type="SUPFAM" id="SSF47364">
    <property type="entry name" value="Domain of the SRP/SRP receptor G-proteins"/>
    <property type="match status" value="1"/>
</dbReference>
<comment type="similarity">
    <text evidence="1 10">Belongs to the GTP-binding SRP family. SRP54 subfamily.</text>
</comment>
<evidence type="ECO:0000256" key="10">
    <source>
        <dbReference type="HAMAP-Rule" id="MF_00306"/>
    </source>
</evidence>
<dbReference type="SMART" id="SM00963">
    <property type="entry name" value="SRP54_N"/>
    <property type="match status" value="1"/>
</dbReference>
<dbReference type="NCBIfam" id="TIGR00959">
    <property type="entry name" value="ffh"/>
    <property type="match status" value="1"/>
</dbReference>
<dbReference type="HAMAP" id="MF_00306">
    <property type="entry name" value="SRP54"/>
    <property type="match status" value="1"/>
</dbReference>
<comment type="catalytic activity">
    <reaction evidence="9 10">
        <text>GTP + H2O = GDP + phosphate + H(+)</text>
        <dbReference type="Rhea" id="RHEA:19669"/>
        <dbReference type="ChEBI" id="CHEBI:15377"/>
        <dbReference type="ChEBI" id="CHEBI:15378"/>
        <dbReference type="ChEBI" id="CHEBI:37565"/>
        <dbReference type="ChEBI" id="CHEBI:43474"/>
        <dbReference type="ChEBI" id="CHEBI:58189"/>
        <dbReference type="EC" id="3.6.5.4"/>
    </reaction>
</comment>
<reference evidence="13 14" key="1">
    <citation type="submission" date="2020-08" db="EMBL/GenBank/DDBJ databases">
        <title>Genomic Encyclopedia of Type Strains, Phase IV (KMG-IV): sequencing the most valuable type-strain genomes for metagenomic binning, comparative biology and taxonomic classification.</title>
        <authorList>
            <person name="Goeker M."/>
        </authorList>
    </citation>
    <scope>NUCLEOTIDE SEQUENCE [LARGE SCALE GENOMIC DNA]</scope>
    <source>
        <strain evidence="13 14">DSM 23562</strain>
    </source>
</reference>
<comment type="subcellular location">
    <subcellularLocation>
        <location evidence="10">Cytoplasm</location>
    </subcellularLocation>
    <text evidence="10">The SRP-RNC complex is targeted to the cytoplasmic membrane.</text>
</comment>
<feature type="domain" description="SRP54-type proteins GTP-binding" evidence="12">
    <location>
        <begin position="277"/>
        <end position="290"/>
    </location>
</feature>
<dbReference type="InterPro" id="IPR004125">
    <property type="entry name" value="Signal_recog_particle_SRP54_M"/>
</dbReference>
<keyword evidence="8 10" id="KW-0687">Ribonucleoprotein</keyword>
<comment type="subunit">
    <text evidence="10">Part of the signal recognition particle protein translocation system, which is composed of SRP and FtsY.</text>
</comment>
<organism evidence="13 14">
    <name type="scientific">Armatimonas rosea</name>
    <dbReference type="NCBI Taxonomy" id="685828"/>
    <lineage>
        <taxon>Bacteria</taxon>
        <taxon>Bacillati</taxon>
        <taxon>Armatimonadota</taxon>
        <taxon>Armatimonadia</taxon>
        <taxon>Armatimonadales</taxon>
        <taxon>Armatimonadaceae</taxon>
        <taxon>Armatimonas</taxon>
    </lineage>
</organism>
<keyword evidence="3 10" id="KW-0547">Nucleotide-binding</keyword>
<evidence type="ECO:0000256" key="8">
    <source>
        <dbReference type="ARBA" id="ARBA00023274"/>
    </source>
</evidence>
<dbReference type="GO" id="GO:0003924">
    <property type="term" value="F:GTPase activity"/>
    <property type="evidence" value="ECO:0007669"/>
    <property type="project" value="UniProtKB-UniRule"/>
</dbReference>
<dbReference type="RefSeq" id="WP_184192716.1">
    <property type="nucleotide sequence ID" value="NZ_JACHGW010000001.1"/>
</dbReference>
<gene>
    <name evidence="10" type="primary">ffh</name>
    <name evidence="13" type="ORF">HNQ39_000859</name>
</gene>
<dbReference type="Pfam" id="PF02978">
    <property type="entry name" value="SRP_SPB"/>
    <property type="match status" value="1"/>
</dbReference>
<dbReference type="FunFam" id="3.40.50.300:FF:000022">
    <property type="entry name" value="Signal recognition particle 54 kDa subunit"/>
    <property type="match status" value="1"/>
</dbReference>
<feature type="binding site" evidence="10">
    <location>
        <begin position="256"/>
        <end position="259"/>
    </location>
    <ligand>
        <name>GTP</name>
        <dbReference type="ChEBI" id="CHEBI:37565"/>
    </ligand>
</feature>
<dbReference type="EMBL" id="JACHGW010000001">
    <property type="protein sequence ID" value="MBB6049097.1"/>
    <property type="molecule type" value="Genomic_DNA"/>
</dbReference>
<evidence type="ECO:0000256" key="2">
    <source>
        <dbReference type="ARBA" id="ARBA00022490"/>
    </source>
</evidence>
<feature type="compositionally biased region" description="Low complexity" evidence="11">
    <location>
        <begin position="451"/>
        <end position="462"/>
    </location>
</feature>
<dbReference type="Gene3D" id="1.10.260.30">
    <property type="entry name" value="Signal recognition particle, SRP54 subunit, M-domain"/>
    <property type="match status" value="1"/>
</dbReference>
<accession>A0A7W9W609</accession>
<dbReference type="PROSITE" id="PS00300">
    <property type="entry name" value="SRP54"/>
    <property type="match status" value="1"/>
</dbReference>
<dbReference type="Pfam" id="PF00448">
    <property type="entry name" value="SRP54"/>
    <property type="match status" value="1"/>
</dbReference>
<keyword evidence="7 10" id="KW-0733">Signal recognition particle</keyword>
<evidence type="ECO:0000259" key="12">
    <source>
        <dbReference type="PROSITE" id="PS00300"/>
    </source>
</evidence>
<evidence type="ECO:0000256" key="1">
    <source>
        <dbReference type="ARBA" id="ARBA00005450"/>
    </source>
</evidence>
<evidence type="ECO:0000256" key="3">
    <source>
        <dbReference type="ARBA" id="ARBA00022741"/>
    </source>
</evidence>
<keyword evidence="14" id="KW-1185">Reference proteome</keyword>
<dbReference type="SUPFAM" id="SSF52540">
    <property type="entry name" value="P-loop containing nucleoside triphosphate hydrolases"/>
    <property type="match status" value="1"/>
</dbReference>
<protein>
    <recommendedName>
        <fullName evidence="10">Signal recognition particle protein</fullName>
        <ecNumber evidence="10">3.6.5.4</ecNumber>
    </recommendedName>
    <alternativeName>
        <fullName evidence="10">Fifty-four homolog</fullName>
    </alternativeName>
</protein>
<dbReference type="GO" id="GO:0008312">
    <property type="term" value="F:7S RNA binding"/>
    <property type="evidence" value="ECO:0007669"/>
    <property type="project" value="InterPro"/>
</dbReference>